<dbReference type="SMART" id="SM00448">
    <property type="entry name" value="REC"/>
    <property type="match status" value="1"/>
</dbReference>
<dbReference type="GO" id="GO:0005886">
    <property type="term" value="C:plasma membrane"/>
    <property type="evidence" value="ECO:0007669"/>
    <property type="project" value="UniProtKB-SubCell"/>
</dbReference>
<feature type="domain" description="PAS" evidence="21">
    <location>
        <begin position="33"/>
        <end position="103"/>
    </location>
</feature>
<dbReference type="SMART" id="SM00388">
    <property type="entry name" value="HisKA"/>
    <property type="match status" value="1"/>
</dbReference>
<dbReference type="InterPro" id="IPR036890">
    <property type="entry name" value="HATPase_C_sf"/>
</dbReference>
<evidence type="ECO:0000259" key="22">
    <source>
        <dbReference type="PROSITE" id="PS50113"/>
    </source>
</evidence>
<dbReference type="InterPro" id="IPR003661">
    <property type="entry name" value="HisK_dim/P_dom"/>
</dbReference>
<comment type="subcellular location">
    <subcellularLocation>
        <location evidence="2">Cell membrane</location>
        <topology evidence="2">Multi-pass membrane protein</topology>
    </subcellularLocation>
</comment>
<dbReference type="Gene3D" id="3.30.565.10">
    <property type="entry name" value="Histidine kinase-like ATPase, C-terminal domain"/>
    <property type="match status" value="1"/>
</dbReference>
<dbReference type="EMBL" id="NKXO01000038">
    <property type="protein sequence ID" value="PKQ67067.1"/>
    <property type="molecule type" value="Genomic_DNA"/>
</dbReference>
<dbReference type="Pfam" id="PF02518">
    <property type="entry name" value="HATPase_c"/>
    <property type="match status" value="1"/>
</dbReference>
<evidence type="ECO:0000256" key="12">
    <source>
        <dbReference type="ARBA" id="ARBA00023012"/>
    </source>
</evidence>
<keyword evidence="7" id="KW-0812">Transmembrane</keyword>
<comment type="catalytic activity">
    <reaction evidence="1">
        <text>ATP + protein L-histidine = ADP + protein N-phospho-L-histidine.</text>
        <dbReference type="EC" id="2.7.13.3"/>
    </reaction>
</comment>
<evidence type="ECO:0000259" key="20">
    <source>
        <dbReference type="PROSITE" id="PS50110"/>
    </source>
</evidence>
<dbReference type="FunFam" id="3.30.565.10:FF:000010">
    <property type="entry name" value="Sensor histidine kinase RcsC"/>
    <property type="match status" value="1"/>
</dbReference>
<dbReference type="InterPro" id="IPR013656">
    <property type="entry name" value="PAS_4"/>
</dbReference>
<comment type="subunit">
    <text evidence="14">At low DSF concentrations, interacts with RpfF.</text>
</comment>
<dbReference type="InterPro" id="IPR036097">
    <property type="entry name" value="HisK_dim/P_sf"/>
</dbReference>
<dbReference type="SMART" id="SM00387">
    <property type="entry name" value="HATPase_c"/>
    <property type="match status" value="1"/>
</dbReference>
<dbReference type="Gene3D" id="1.20.120.160">
    <property type="entry name" value="HPT domain"/>
    <property type="match status" value="1"/>
</dbReference>
<dbReference type="GO" id="GO:0000155">
    <property type="term" value="F:phosphorelay sensor kinase activity"/>
    <property type="evidence" value="ECO:0007669"/>
    <property type="project" value="InterPro"/>
</dbReference>
<dbReference type="PANTHER" id="PTHR45339:SF1">
    <property type="entry name" value="HYBRID SIGNAL TRANSDUCTION HISTIDINE KINASE J"/>
    <property type="match status" value="1"/>
</dbReference>
<dbReference type="SUPFAM" id="SSF47226">
    <property type="entry name" value="Histidine-containing phosphotransfer domain, HPT domain"/>
    <property type="match status" value="1"/>
</dbReference>
<evidence type="ECO:0000256" key="2">
    <source>
        <dbReference type="ARBA" id="ARBA00004651"/>
    </source>
</evidence>
<dbReference type="InterPro" id="IPR011006">
    <property type="entry name" value="CheY-like_superfamily"/>
</dbReference>
<dbReference type="FunFam" id="1.10.287.130:FF:000002">
    <property type="entry name" value="Two-component osmosensing histidine kinase"/>
    <property type="match status" value="1"/>
</dbReference>
<name>A0A2N3I9T8_9BACT</name>
<keyword evidence="13" id="KW-0472">Membrane</keyword>
<evidence type="ECO:0000256" key="5">
    <source>
        <dbReference type="ARBA" id="ARBA00022553"/>
    </source>
</evidence>
<evidence type="ECO:0000256" key="17">
    <source>
        <dbReference type="PROSITE-ProRule" id="PRU00169"/>
    </source>
</evidence>
<dbReference type="Gene3D" id="3.40.50.2300">
    <property type="match status" value="1"/>
</dbReference>
<dbReference type="EC" id="2.7.13.3" evidence="3"/>
<keyword evidence="4" id="KW-1003">Cell membrane</keyword>
<dbReference type="PANTHER" id="PTHR45339">
    <property type="entry name" value="HYBRID SIGNAL TRANSDUCTION HISTIDINE KINASE J"/>
    <property type="match status" value="1"/>
</dbReference>
<comment type="caution">
    <text evidence="24">The sequence shown here is derived from an EMBL/GenBank/DDBJ whole genome shotgun (WGS) entry which is preliminary data.</text>
</comment>
<dbReference type="PROSITE" id="PS50110">
    <property type="entry name" value="RESPONSE_REGULATORY"/>
    <property type="match status" value="1"/>
</dbReference>
<evidence type="ECO:0000259" key="23">
    <source>
        <dbReference type="PROSITE" id="PS50894"/>
    </source>
</evidence>
<dbReference type="PRINTS" id="PR00344">
    <property type="entry name" value="BCTRLSENSOR"/>
</dbReference>
<dbReference type="Pfam" id="PF01627">
    <property type="entry name" value="Hpt"/>
    <property type="match status" value="1"/>
</dbReference>
<evidence type="ECO:0000256" key="11">
    <source>
        <dbReference type="ARBA" id="ARBA00022989"/>
    </source>
</evidence>
<evidence type="ECO:0000256" key="6">
    <source>
        <dbReference type="ARBA" id="ARBA00022679"/>
    </source>
</evidence>
<dbReference type="PROSITE" id="PS50113">
    <property type="entry name" value="PAC"/>
    <property type="match status" value="1"/>
</dbReference>
<keyword evidence="18" id="KW-0175">Coiled coil</keyword>
<evidence type="ECO:0000256" key="14">
    <source>
        <dbReference type="ARBA" id="ARBA00064003"/>
    </source>
</evidence>
<feature type="domain" description="PAC" evidence="22">
    <location>
        <begin position="236"/>
        <end position="288"/>
    </location>
</feature>
<evidence type="ECO:0000256" key="18">
    <source>
        <dbReference type="SAM" id="Coils"/>
    </source>
</evidence>
<dbReference type="NCBIfam" id="TIGR00229">
    <property type="entry name" value="sensory_box"/>
    <property type="match status" value="2"/>
</dbReference>
<evidence type="ECO:0000256" key="10">
    <source>
        <dbReference type="ARBA" id="ARBA00022840"/>
    </source>
</evidence>
<keyword evidence="5 17" id="KW-0597">Phosphoprotein</keyword>
<dbReference type="Proteomes" id="UP000233387">
    <property type="component" value="Unassembled WGS sequence"/>
</dbReference>
<dbReference type="CDD" id="cd17546">
    <property type="entry name" value="REC_hyHK_CKI1_RcsC-like"/>
    <property type="match status" value="1"/>
</dbReference>
<evidence type="ECO:0000259" key="21">
    <source>
        <dbReference type="PROSITE" id="PS50112"/>
    </source>
</evidence>
<feature type="coiled-coil region" evidence="18">
    <location>
        <begin position="8"/>
        <end position="47"/>
    </location>
</feature>
<keyword evidence="12" id="KW-0902">Two-component regulatory system</keyword>
<dbReference type="AlphaFoldDB" id="A0A2N3I9T8"/>
<evidence type="ECO:0000256" key="15">
    <source>
        <dbReference type="ARBA" id="ARBA00068150"/>
    </source>
</evidence>
<dbReference type="OrthoDB" id="9811889at2"/>
<sequence length="795" mass="90922">MNLENISKAELIAEIERLRQMLNEDIIQELQESNAALQDLFDNSNDLIFVCNAEGKILFANRIFTQKLGYSIDELPHLNFQELLAPSHRIAYLRQLSQLLAGEEISKFQLVLLSKHKQKIYLKGKVSIRFENGKPVALRGIMYDTTDKVRIEAELMSQTARLKAIFESGSHIMWSVNRKREFTAFNQNYVKALQIQYGITPKIGENLDVLRNALEKDGLRAFWKEKMKRAFTGEIQHFEVKARDINGNTVWQEVYLNPIPSPDGTIEEVAAIAHDITENKKIRESLQKAKEVAEQSLKVKEIFLANMSHEIRTPMNGIIGMIELLSLTTLNETQKEYVETLKKSSQTLMHILNDILDLSKIEAGKMQLFPKSIHFQNTLQKVYDLFLPQAKQKQNSLTLQIDNQISQFLEIDETRFIQILSNLVANAIKFTEKGEINITAELLERQSEKQKIKVSVSDTGIGIAEKDRHKLFQAFSQIDSSTAKTQSGTGLGLTISKQLAEMMKGEISFLPNPQGKGSIFYFTFQAPISQAEAQQLSPNIIWQKLEKPLPVLLVDDNAINRKVASEMLKNLGAEVKIAENAPQAFEWLTKENFEVVFLDIQMPEIDGITALHLIRKMNLAKQPRIIALTAYAMEEDRQKLLSEGFDDYLAKPIRLESLYQKLTAPTSEFHFNQDSQNTWIDESVWNSLIALTNKEMLLESLQECINETEIQIAEIQENLTKENFAEILKTLHTIKGATATLGLSRFAQKTAWAEKMLKEKDHKQWENILAEWQAEWNIFLEKLPSYIPIPNKEAK</sequence>
<dbReference type="InterPro" id="IPR000700">
    <property type="entry name" value="PAS-assoc_C"/>
</dbReference>
<dbReference type="InterPro" id="IPR000014">
    <property type="entry name" value="PAS"/>
</dbReference>
<keyword evidence="10" id="KW-0067">ATP-binding</keyword>
<dbReference type="PROSITE" id="PS50112">
    <property type="entry name" value="PAS"/>
    <property type="match status" value="1"/>
</dbReference>
<keyword evidence="11" id="KW-1133">Transmembrane helix</keyword>
<dbReference type="InterPro" id="IPR004358">
    <property type="entry name" value="Sig_transdc_His_kin-like_C"/>
</dbReference>
<dbReference type="CDD" id="cd00088">
    <property type="entry name" value="HPT"/>
    <property type="match status" value="1"/>
</dbReference>
<protein>
    <recommendedName>
        <fullName evidence="15">Sensory/regulatory protein RpfC</fullName>
        <ecNumber evidence="3">2.7.13.3</ecNumber>
    </recommendedName>
</protein>
<keyword evidence="6" id="KW-0808">Transferase</keyword>
<evidence type="ECO:0000256" key="9">
    <source>
        <dbReference type="ARBA" id="ARBA00022777"/>
    </source>
</evidence>
<dbReference type="InterPro" id="IPR035965">
    <property type="entry name" value="PAS-like_dom_sf"/>
</dbReference>
<keyword evidence="25" id="KW-1185">Reference proteome</keyword>
<proteinExistence type="predicted"/>
<evidence type="ECO:0000256" key="1">
    <source>
        <dbReference type="ARBA" id="ARBA00000085"/>
    </source>
</evidence>
<dbReference type="RefSeq" id="WP_101359435.1">
    <property type="nucleotide sequence ID" value="NZ_NKXO01000038.1"/>
</dbReference>
<dbReference type="SMART" id="SM00073">
    <property type="entry name" value="HPT"/>
    <property type="match status" value="1"/>
</dbReference>
<feature type="modified residue" description="Phosphohistidine" evidence="16">
    <location>
        <position position="732"/>
    </location>
</feature>
<dbReference type="InterPro" id="IPR003594">
    <property type="entry name" value="HATPase_dom"/>
</dbReference>
<dbReference type="CDD" id="cd00082">
    <property type="entry name" value="HisKA"/>
    <property type="match status" value="1"/>
</dbReference>
<dbReference type="SUPFAM" id="SSF55785">
    <property type="entry name" value="PYP-like sensor domain (PAS domain)"/>
    <property type="match status" value="2"/>
</dbReference>
<dbReference type="Gene3D" id="3.30.450.20">
    <property type="entry name" value="PAS domain"/>
    <property type="match status" value="2"/>
</dbReference>
<dbReference type="SMART" id="SM00091">
    <property type="entry name" value="PAS"/>
    <property type="match status" value="2"/>
</dbReference>
<evidence type="ECO:0000313" key="25">
    <source>
        <dbReference type="Proteomes" id="UP000233387"/>
    </source>
</evidence>
<dbReference type="Pfam" id="PF00512">
    <property type="entry name" value="HisKA"/>
    <property type="match status" value="1"/>
</dbReference>
<dbReference type="SUPFAM" id="SSF47384">
    <property type="entry name" value="Homodimeric domain of signal transducing histidine kinase"/>
    <property type="match status" value="1"/>
</dbReference>
<dbReference type="InterPro" id="IPR005467">
    <property type="entry name" value="His_kinase_dom"/>
</dbReference>
<dbReference type="Pfam" id="PF08448">
    <property type="entry name" value="PAS_4"/>
    <property type="match status" value="2"/>
</dbReference>
<organism evidence="24 25">
    <name type="scientific">Raineya orbicola</name>
    <dbReference type="NCBI Taxonomy" id="2016530"/>
    <lineage>
        <taxon>Bacteria</taxon>
        <taxon>Pseudomonadati</taxon>
        <taxon>Bacteroidota</taxon>
        <taxon>Cytophagia</taxon>
        <taxon>Cytophagales</taxon>
        <taxon>Raineyaceae</taxon>
        <taxon>Raineya</taxon>
    </lineage>
</organism>
<dbReference type="GO" id="GO:0005524">
    <property type="term" value="F:ATP binding"/>
    <property type="evidence" value="ECO:0007669"/>
    <property type="project" value="UniProtKB-KW"/>
</dbReference>
<evidence type="ECO:0000256" key="13">
    <source>
        <dbReference type="ARBA" id="ARBA00023136"/>
    </source>
</evidence>
<feature type="modified residue" description="4-aspartylphosphate" evidence="17">
    <location>
        <position position="599"/>
    </location>
</feature>
<feature type="domain" description="Histidine kinase" evidence="19">
    <location>
        <begin position="306"/>
        <end position="528"/>
    </location>
</feature>
<dbReference type="SUPFAM" id="SSF52172">
    <property type="entry name" value="CheY-like"/>
    <property type="match status" value="1"/>
</dbReference>
<dbReference type="SUPFAM" id="SSF55874">
    <property type="entry name" value="ATPase domain of HSP90 chaperone/DNA topoisomerase II/histidine kinase"/>
    <property type="match status" value="1"/>
</dbReference>
<evidence type="ECO:0000256" key="4">
    <source>
        <dbReference type="ARBA" id="ARBA00022475"/>
    </source>
</evidence>
<dbReference type="PROSITE" id="PS50894">
    <property type="entry name" value="HPT"/>
    <property type="match status" value="1"/>
</dbReference>
<dbReference type="InterPro" id="IPR008207">
    <property type="entry name" value="Sig_transdc_His_kin_Hpt_dom"/>
</dbReference>
<dbReference type="SMART" id="SM00086">
    <property type="entry name" value="PAC"/>
    <property type="match status" value="2"/>
</dbReference>
<evidence type="ECO:0000313" key="24">
    <source>
        <dbReference type="EMBL" id="PKQ67067.1"/>
    </source>
</evidence>
<dbReference type="Gene3D" id="1.10.287.130">
    <property type="match status" value="1"/>
</dbReference>
<accession>A0A2N3I9T8</accession>
<evidence type="ECO:0000259" key="19">
    <source>
        <dbReference type="PROSITE" id="PS50109"/>
    </source>
</evidence>
<dbReference type="CDD" id="cd00130">
    <property type="entry name" value="PAS"/>
    <property type="match status" value="2"/>
</dbReference>
<dbReference type="PROSITE" id="PS50109">
    <property type="entry name" value="HIS_KIN"/>
    <property type="match status" value="1"/>
</dbReference>
<feature type="domain" description="Response regulatory" evidence="20">
    <location>
        <begin position="550"/>
        <end position="666"/>
    </location>
</feature>
<dbReference type="InterPro" id="IPR036641">
    <property type="entry name" value="HPT_dom_sf"/>
</dbReference>
<feature type="domain" description="HPt" evidence="23">
    <location>
        <begin position="693"/>
        <end position="786"/>
    </location>
</feature>
<keyword evidence="9" id="KW-0418">Kinase</keyword>
<evidence type="ECO:0000256" key="3">
    <source>
        <dbReference type="ARBA" id="ARBA00012438"/>
    </source>
</evidence>
<dbReference type="InterPro" id="IPR001789">
    <property type="entry name" value="Sig_transdc_resp-reg_receiver"/>
</dbReference>
<gene>
    <name evidence="24" type="ORF">Rain11_2172</name>
</gene>
<keyword evidence="8" id="KW-0547">Nucleotide-binding</keyword>
<evidence type="ECO:0000256" key="8">
    <source>
        <dbReference type="ARBA" id="ARBA00022741"/>
    </source>
</evidence>
<dbReference type="InterPro" id="IPR001610">
    <property type="entry name" value="PAC"/>
</dbReference>
<evidence type="ECO:0000256" key="16">
    <source>
        <dbReference type="PROSITE-ProRule" id="PRU00110"/>
    </source>
</evidence>
<dbReference type="Pfam" id="PF00072">
    <property type="entry name" value="Response_reg"/>
    <property type="match status" value="1"/>
</dbReference>
<dbReference type="CDD" id="cd16922">
    <property type="entry name" value="HATPase_EvgS-ArcB-TorS-like"/>
    <property type="match status" value="1"/>
</dbReference>
<evidence type="ECO:0000256" key="7">
    <source>
        <dbReference type="ARBA" id="ARBA00022692"/>
    </source>
</evidence>
<reference evidence="24 25" key="1">
    <citation type="submission" date="2017-06" db="EMBL/GenBank/DDBJ databases">
        <title>Raineya orbicola gen. nov., sp. nov. a slightly thermophilic bacterium of the phylum Bacteroidetes and the description of Raineyaceae fam. nov.</title>
        <authorList>
            <person name="Albuquerque L."/>
            <person name="Polonia A.R.M."/>
            <person name="Barroso C."/>
            <person name="Froufe H.J.C."/>
            <person name="Lage O."/>
            <person name="Lobo-Da-Cunha A."/>
            <person name="Egas C."/>
            <person name="Da Costa M.S."/>
        </authorList>
    </citation>
    <scope>NUCLEOTIDE SEQUENCE [LARGE SCALE GENOMIC DNA]</scope>
    <source>
        <strain evidence="24 25">SPSPC-11</strain>
    </source>
</reference>